<keyword evidence="2" id="KW-1185">Reference proteome</keyword>
<sequence>MSTTRHIEEALEHDRGRDTTLLSSHRQVWTPGKPVQHTIVLDAPSQKEVELNMDDSNTNPYSGVSDTLSLYSNVKYTEGNTPSEVTAKCRQCKDILDMDSSILRGYLSDCSCVNKNDTEQERTSPVIRNFS</sequence>
<proteinExistence type="predicted"/>
<comment type="caution">
    <text evidence="1">The sequence shown here is derived from an EMBL/GenBank/DDBJ whole genome shotgun (WGS) entry which is preliminary data.</text>
</comment>
<gene>
    <name evidence="1" type="primary">Acey_s0135.g1915</name>
    <name evidence="1" type="ORF">Y032_0135g1915</name>
</gene>
<evidence type="ECO:0000313" key="1">
    <source>
        <dbReference type="EMBL" id="EYB97958.1"/>
    </source>
</evidence>
<dbReference type="AlphaFoldDB" id="A0A016T4P2"/>
<accession>A0A016T4P2</accession>
<dbReference type="EMBL" id="JARK01001471">
    <property type="protein sequence ID" value="EYB97958.1"/>
    <property type="molecule type" value="Genomic_DNA"/>
</dbReference>
<reference evidence="2" key="1">
    <citation type="journal article" date="2015" name="Nat. Genet.">
        <title>The genome and transcriptome of the zoonotic hookworm Ancylostoma ceylanicum identify infection-specific gene families.</title>
        <authorList>
            <person name="Schwarz E.M."/>
            <person name="Hu Y."/>
            <person name="Antoshechkin I."/>
            <person name="Miller M.M."/>
            <person name="Sternberg P.W."/>
            <person name="Aroian R.V."/>
        </authorList>
    </citation>
    <scope>NUCLEOTIDE SEQUENCE</scope>
    <source>
        <strain evidence="2">HY135</strain>
    </source>
</reference>
<dbReference type="Proteomes" id="UP000024635">
    <property type="component" value="Unassembled WGS sequence"/>
</dbReference>
<evidence type="ECO:0000313" key="2">
    <source>
        <dbReference type="Proteomes" id="UP000024635"/>
    </source>
</evidence>
<organism evidence="1 2">
    <name type="scientific">Ancylostoma ceylanicum</name>
    <dbReference type="NCBI Taxonomy" id="53326"/>
    <lineage>
        <taxon>Eukaryota</taxon>
        <taxon>Metazoa</taxon>
        <taxon>Ecdysozoa</taxon>
        <taxon>Nematoda</taxon>
        <taxon>Chromadorea</taxon>
        <taxon>Rhabditida</taxon>
        <taxon>Rhabditina</taxon>
        <taxon>Rhabditomorpha</taxon>
        <taxon>Strongyloidea</taxon>
        <taxon>Ancylostomatidae</taxon>
        <taxon>Ancylostomatinae</taxon>
        <taxon>Ancylostoma</taxon>
    </lineage>
</organism>
<name>A0A016T4P2_9BILA</name>
<protein>
    <submittedName>
        <fullName evidence="1">Uncharacterized protein</fullName>
    </submittedName>
</protein>